<dbReference type="KEGG" id="xau:Xaut_4532"/>
<evidence type="ECO:0000313" key="1">
    <source>
        <dbReference type="EMBL" id="ABS69753.1"/>
    </source>
</evidence>
<gene>
    <name evidence="1" type="ordered locus">Xaut_4532</name>
</gene>
<accession>A7IP07</accession>
<proteinExistence type="predicted"/>
<dbReference type="EMBL" id="CP000781">
    <property type="protein sequence ID" value="ABS69753.1"/>
    <property type="molecule type" value="Genomic_DNA"/>
</dbReference>
<protein>
    <submittedName>
        <fullName evidence="1">Uncharacterized protein</fullName>
    </submittedName>
</protein>
<name>A7IP07_XANP2</name>
<keyword evidence="2" id="KW-1185">Reference proteome</keyword>
<evidence type="ECO:0000313" key="2">
    <source>
        <dbReference type="Proteomes" id="UP000002417"/>
    </source>
</evidence>
<dbReference type="HOGENOM" id="CLU_1377634_0_0_5"/>
<reference evidence="1 2" key="1">
    <citation type="submission" date="2007-07" db="EMBL/GenBank/DDBJ databases">
        <title>Complete sequence of chromosome of Xanthobacter autotrophicus Py2.</title>
        <authorList>
            <consortium name="US DOE Joint Genome Institute"/>
            <person name="Copeland A."/>
            <person name="Lucas S."/>
            <person name="Lapidus A."/>
            <person name="Barry K."/>
            <person name="Glavina del Rio T."/>
            <person name="Hammon N."/>
            <person name="Israni S."/>
            <person name="Dalin E."/>
            <person name="Tice H."/>
            <person name="Pitluck S."/>
            <person name="Sims D."/>
            <person name="Brettin T."/>
            <person name="Bruce D."/>
            <person name="Detter J.C."/>
            <person name="Han C."/>
            <person name="Tapia R."/>
            <person name="Brainard J."/>
            <person name="Schmutz J."/>
            <person name="Larimer F."/>
            <person name="Land M."/>
            <person name="Hauser L."/>
            <person name="Kyrpides N."/>
            <person name="Kim E."/>
            <person name="Ensigns S.A."/>
            <person name="Richardson P."/>
        </authorList>
    </citation>
    <scope>NUCLEOTIDE SEQUENCE [LARGE SCALE GENOMIC DNA]</scope>
    <source>
        <strain evidence="2">ATCC BAA-1158 / Py2</strain>
    </source>
</reference>
<dbReference type="Proteomes" id="UP000002417">
    <property type="component" value="Chromosome"/>
</dbReference>
<dbReference type="STRING" id="78245.Xaut_4532"/>
<sequence>MIRSGPNTRPEAGMGGPRHAIGENLHCAMSTWGWVMLRHPIALAVLVLAITAGGSGKAHEADEYMVGGCALIPQVQDCEVKMTAFRTTYVKAFRNDLAAQRVVAFTLWRGNDVVSSDWIPACTWYMTMIALGSPKLEELDYQNMRKACSLLRPDQVEVAKNRARALGHRILAKDKIDTSVEKPDPVRQRSLDGTAHPL</sequence>
<dbReference type="AlphaFoldDB" id="A7IP07"/>
<organism evidence="1 2">
    <name type="scientific">Xanthobacter autotrophicus (strain ATCC BAA-1158 / Py2)</name>
    <dbReference type="NCBI Taxonomy" id="78245"/>
    <lineage>
        <taxon>Bacteria</taxon>
        <taxon>Pseudomonadati</taxon>
        <taxon>Pseudomonadota</taxon>
        <taxon>Alphaproteobacteria</taxon>
        <taxon>Hyphomicrobiales</taxon>
        <taxon>Xanthobacteraceae</taxon>
        <taxon>Xanthobacter</taxon>
    </lineage>
</organism>